<dbReference type="AlphaFoldDB" id="A0A7I9XSA0"/>
<dbReference type="InterPro" id="IPR027383">
    <property type="entry name" value="Znf_put"/>
</dbReference>
<evidence type="ECO:0000313" key="2">
    <source>
        <dbReference type="EMBL" id="GFG72869.1"/>
    </source>
</evidence>
<protein>
    <submittedName>
        <fullName evidence="2">Anti-sigma factor RshA</fullName>
    </submittedName>
</protein>
<dbReference type="EMBL" id="BLKW01000002">
    <property type="protein sequence ID" value="GFG72869.1"/>
    <property type="molecule type" value="Genomic_DNA"/>
</dbReference>
<dbReference type="NCBIfam" id="TIGR03988">
    <property type="entry name" value="antisig_RsrA"/>
    <property type="match status" value="1"/>
</dbReference>
<keyword evidence="3" id="KW-1185">Reference proteome</keyword>
<evidence type="ECO:0000313" key="3">
    <source>
        <dbReference type="Proteomes" id="UP000465361"/>
    </source>
</evidence>
<name>A0A7I9XSA0_9MYCO</name>
<gene>
    <name evidence="2" type="ORF">MBOT_02340</name>
</gene>
<dbReference type="Proteomes" id="UP000465361">
    <property type="component" value="Unassembled WGS sequence"/>
</dbReference>
<dbReference type="Pfam" id="PF13490">
    <property type="entry name" value="zf-HC2"/>
    <property type="match status" value="1"/>
</dbReference>
<feature type="domain" description="Putative zinc-finger" evidence="1">
    <location>
        <begin position="23"/>
        <end position="56"/>
    </location>
</feature>
<dbReference type="RefSeq" id="WP_163753454.1">
    <property type="nucleotide sequence ID" value="NZ_BLKW01000002.1"/>
</dbReference>
<organism evidence="2 3">
    <name type="scientific">Mycobacterium botniense</name>
    <dbReference type="NCBI Taxonomy" id="84962"/>
    <lineage>
        <taxon>Bacteria</taxon>
        <taxon>Bacillati</taxon>
        <taxon>Actinomycetota</taxon>
        <taxon>Actinomycetes</taxon>
        <taxon>Mycobacteriales</taxon>
        <taxon>Mycobacteriaceae</taxon>
        <taxon>Mycobacterium</taxon>
    </lineage>
</organism>
<accession>A0A7I9XSA0</accession>
<comment type="caution">
    <text evidence="2">The sequence shown here is derived from an EMBL/GenBank/DDBJ whole genome shotgun (WGS) entry which is preliminary data.</text>
</comment>
<evidence type="ECO:0000259" key="1">
    <source>
        <dbReference type="Pfam" id="PF13490"/>
    </source>
</evidence>
<reference evidence="2 3" key="1">
    <citation type="journal article" date="2019" name="Emerg. Microbes Infect.">
        <title>Comprehensive subspecies identification of 175 nontuberculous mycobacteria species based on 7547 genomic profiles.</title>
        <authorList>
            <person name="Matsumoto Y."/>
            <person name="Kinjo T."/>
            <person name="Motooka D."/>
            <person name="Nabeya D."/>
            <person name="Jung N."/>
            <person name="Uechi K."/>
            <person name="Horii T."/>
            <person name="Iida T."/>
            <person name="Fujita J."/>
            <person name="Nakamura S."/>
        </authorList>
    </citation>
    <scope>NUCLEOTIDE SEQUENCE [LARGE SCALE GENOMIC DNA]</scope>
    <source>
        <strain evidence="2 3">JCM 17322</strain>
    </source>
</reference>
<proteinExistence type="predicted"/>
<dbReference type="InterPro" id="IPR024020">
    <property type="entry name" value="Anit_sigma_mycothiol_RsrA"/>
</dbReference>
<sequence length="103" mass="11752">MTEFTCASNPSDAASGGESHVDCSEVIAEVWTLLDGECTPETRNKLRQHLEKCPECLRHYGLEERIKALIAAKCRGEKAPDHLRERLRMEIRRTTIIRGQQLF</sequence>